<gene>
    <name evidence="1" type="ORF">VXS06_18895</name>
</gene>
<keyword evidence="2" id="KW-1185">Reference proteome</keyword>
<comment type="caution">
    <text evidence="1">The sequence shown here is derived from an EMBL/GenBank/DDBJ whole genome shotgun (WGS) entry which is preliminary data.</text>
</comment>
<name>A0ABU6LCP1_9GAMM</name>
<protein>
    <submittedName>
        <fullName evidence="1">Uncharacterized protein</fullName>
    </submittedName>
</protein>
<accession>A0ABU6LCP1</accession>
<dbReference type="RefSeq" id="WP_065208836.1">
    <property type="nucleotide sequence ID" value="NZ_JAYXUG010000030.1"/>
</dbReference>
<sequence>MPKYQFFCIPNSNREKFTYIDMGSSSFLNEKQQLLDQGFEVDDSYILASTPQEAIDKFKSNYTYVSQEYSNADPSAGLATFLIEIYKKIKGN</sequence>
<proteinExistence type="predicted"/>
<evidence type="ECO:0000313" key="2">
    <source>
        <dbReference type="Proteomes" id="UP001306119"/>
    </source>
</evidence>
<dbReference type="EMBL" id="JAYXUG010000030">
    <property type="protein sequence ID" value="MEC6833837.1"/>
    <property type="molecule type" value="Genomic_DNA"/>
</dbReference>
<reference evidence="1 2" key="1">
    <citation type="submission" date="2024-01" db="EMBL/GenBank/DDBJ databases">
        <title>Active colonisers of the gastrointestinal tract of Atlantic salmon farmed in a warm water region.</title>
        <authorList>
            <person name="Bowman J.P."/>
        </authorList>
    </citation>
    <scope>NUCLEOTIDE SEQUENCE [LARGE SCALE GENOMIC DNA]</scope>
    <source>
        <strain evidence="1 2">S3MW1</strain>
    </source>
</reference>
<dbReference type="Proteomes" id="UP001306119">
    <property type="component" value="Unassembled WGS sequence"/>
</dbReference>
<evidence type="ECO:0000313" key="1">
    <source>
        <dbReference type="EMBL" id="MEC6833837.1"/>
    </source>
</evidence>
<organism evidence="1 2">
    <name type="scientific">Photobacterium toruni</name>
    <dbReference type="NCBI Taxonomy" id="1935446"/>
    <lineage>
        <taxon>Bacteria</taxon>
        <taxon>Pseudomonadati</taxon>
        <taxon>Pseudomonadota</taxon>
        <taxon>Gammaproteobacteria</taxon>
        <taxon>Vibrionales</taxon>
        <taxon>Vibrionaceae</taxon>
        <taxon>Photobacterium</taxon>
    </lineage>
</organism>